<dbReference type="RefSeq" id="XP_028480660.1">
    <property type="nucleotide sequence ID" value="XM_028616803.1"/>
</dbReference>
<organism evidence="2 3">
    <name type="scientific">Apiotrichum porosum</name>
    <dbReference type="NCBI Taxonomy" id="105984"/>
    <lineage>
        <taxon>Eukaryota</taxon>
        <taxon>Fungi</taxon>
        <taxon>Dikarya</taxon>
        <taxon>Basidiomycota</taxon>
        <taxon>Agaricomycotina</taxon>
        <taxon>Tremellomycetes</taxon>
        <taxon>Trichosporonales</taxon>
        <taxon>Trichosporonaceae</taxon>
        <taxon>Apiotrichum</taxon>
    </lineage>
</organism>
<dbReference type="EMBL" id="RSCE01000001">
    <property type="protein sequence ID" value="RSH88452.1"/>
    <property type="molecule type" value="Genomic_DNA"/>
</dbReference>
<accession>A0A427YBI7</accession>
<evidence type="ECO:0000313" key="3">
    <source>
        <dbReference type="Proteomes" id="UP000279236"/>
    </source>
</evidence>
<proteinExistence type="predicted"/>
<reference evidence="2 3" key="1">
    <citation type="submission" date="2018-11" db="EMBL/GenBank/DDBJ databases">
        <title>Genome sequence of Apiotrichum porosum DSM 27194.</title>
        <authorList>
            <person name="Aliyu H."/>
            <person name="Gorte O."/>
            <person name="Ochsenreither K."/>
        </authorList>
    </citation>
    <scope>NUCLEOTIDE SEQUENCE [LARGE SCALE GENOMIC DNA]</scope>
    <source>
        <strain evidence="2 3">DSM 27194</strain>
    </source>
</reference>
<keyword evidence="1" id="KW-0812">Transmembrane</keyword>
<gene>
    <name evidence="2" type="ORF">EHS24_000997</name>
</gene>
<keyword evidence="1" id="KW-1133">Transmembrane helix</keyword>
<feature type="transmembrane region" description="Helical" evidence="1">
    <location>
        <begin position="52"/>
        <end position="73"/>
    </location>
</feature>
<name>A0A427YBI7_9TREE</name>
<evidence type="ECO:0000256" key="1">
    <source>
        <dbReference type="SAM" id="Phobius"/>
    </source>
</evidence>
<keyword evidence="3" id="KW-1185">Reference proteome</keyword>
<evidence type="ECO:0000313" key="2">
    <source>
        <dbReference type="EMBL" id="RSH88452.1"/>
    </source>
</evidence>
<dbReference type="AlphaFoldDB" id="A0A427YBI7"/>
<sequence length="115" mass="12287">MSPAKDLLVHLGWETVFEDVVLYLCFTSQFSAFVIVLTGIGPSARPLERTIGLATILTSFAALALLVETGVYLSADTDTLIAILLFLLAILALILVALNGMYSVVNRSSGDINLV</sequence>
<feature type="transmembrane region" description="Helical" evidence="1">
    <location>
        <begin position="79"/>
        <end position="98"/>
    </location>
</feature>
<dbReference type="GeneID" id="39585540"/>
<keyword evidence="1" id="KW-0472">Membrane</keyword>
<feature type="transmembrane region" description="Helical" evidence="1">
    <location>
        <begin position="20"/>
        <end position="40"/>
    </location>
</feature>
<protein>
    <submittedName>
        <fullName evidence="2">Uncharacterized protein</fullName>
    </submittedName>
</protein>
<dbReference type="Proteomes" id="UP000279236">
    <property type="component" value="Unassembled WGS sequence"/>
</dbReference>
<comment type="caution">
    <text evidence="2">The sequence shown here is derived from an EMBL/GenBank/DDBJ whole genome shotgun (WGS) entry which is preliminary data.</text>
</comment>